<organism evidence="2 3">
    <name type="scientific">Pleurodeles waltl</name>
    <name type="common">Iberian ribbed newt</name>
    <dbReference type="NCBI Taxonomy" id="8319"/>
    <lineage>
        <taxon>Eukaryota</taxon>
        <taxon>Metazoa</taxon>
        <taxon>Chordata</taxon>
        <taxon>Craniata</taxon>
        <taxon>Vertebrata</taxon>
        <taxon>Euteleostomi</taxon>
        <taxon>Amphibia</taxon>
        <taxon>Batrachia</taxon>
        <taxon>Caudata</taxon>
        <taxon>Salamandroidea</taxon>
        <taxon>Salamandridae</taxon>
        <taxon>Pleurodelinae</taxon>
        <taxon>Pleurodeles</taxon>
    </lineage>
</organism>
<evidence type="ECO:0000313" key="3">
    <source>
        <dbReference type="Proteomes" id="UP001066276"/>
    </source>
</evidence>
<feature type="region of interest" description="Disordered" evidence="1">
    <location>
        <begin position="78"/>
        <end position="104"/>
    </location>
</feature>
<dbReference type="EMBL" id="JANPWB010000006">
    <property type="protein sequence ID" value="KAJ1174793.1"/>
    <property type="molecule type" value="Genomic_DNA"/>
</dbReference>
<proteinExistence type="predicted"/>
<name>A0AAV7TEF8_PLEWA</name>
<reference evidence="2" key="1">
    <citation type="journal article" date="2022" name="bioRxiv">
        <title>Sequencing and chromosome-scale assembly of the giantPleurodeles waltlgenome.</title>
        <authorList>
            <person name="Brown T."/>
            <person name="Elewa A."/>
            <person name="Iarovenko S."/>
            <person name="Subramanian E."/>
            <person name="Araus A.J."/>
            <person name="Petzold A."/>
            <person name="Susuki M."/>
            <person name="Suzuki K.-i.T."/>
            <person name="Hayashi T."/>
            <person name="Toyoda A."/>
            <person name="Oliveira C."/>
            <person name="Osipova E."/>
            <person name="Leigh N.D."/>
            <person name="Simon A."/>
            <person name="Yun M.H."/>
        </authorList>
    </citation>
    <scope>NUCLEOTIDE SEQUENCE</scope>
    <source>
        <strain evidence="2">20211129_DDA</strain>
        <tissue evidence="2">Liver</tissue>
    </source>
</reference>
<dbReference type="Proteomes" id="UP001066276">
    <property type="component" value="Chromosome 3_2"/>
</dbReference>
<evidence type="ECO:0000313" key="2">
    <source>
        <dbReference type="EMBL" id="KAJ1174793.1"/>
    </source>
</evidence>
<keyword evidence="3" id="KW-1185">Reference proteome</keyword>
<dbReference type="AlphaFoldDB" id="A0AAV7TEF8"/>
<gene>
    <name evidence="2" type="ORF">NDU88_000084</name>
</gene>
<comment type="caution">
    <text evidence="2">The sequence shown here is derived from an EMBL/GenBank/DDBJ whole genome shotgun (WGS) entry which is preliminary data.</text>
</comment>
<accession>A0AAV7TEF8</accession>
<protein>
    <submittedName>
        <fullName evidence="2">Uncharacterized protein</fullName>
    </submittedName>
</protein>
<evidence type="ECO:0000256" key="1">
    <source>
        <dbReference type="SAM" id="MobiDB-lite"/>
    </source>
</evidence>
<sequence>MEEGGTRFTARWAAGETWSAGLAETWEAPLSGWRSGLRVNRSQGPGSCGLQGLAKGSCGVLRRGLCCLGTLPTPLTGWSTGLKWSPGPEVRTGSRGLGRRRVEDLKERNPVALAPYLHKTSNGPLGAHHRRG</sequence>